<dbReference type="GeneID" id="65653977"/>
<reference evidence="9 10" key="1">
    <citation type="journal article" date="2011" name="J. Bacteriol.">
        <title>Genome Sequence of Duck Pathogen Mycoplasma anatis Strain 1340.</title>
        <authorList>
            <person name="Guo Z."/>
            <person name="Chen P."/>
            <person name="Ren P."/>
            <person name="Kuang S."/>
            <person name="Zhou Z."/>
            <person name="Li Z."/>
            <person name="Liu M."/>
            <person name="Shi D."/>
            <person name="Xiao Y."/>
            <person name="Wang X."/>
            <person name="Zhou R."/>
            <person name="Jin H."/>
            <person name="Bi D."/>
        </authorList>
    </citation>
    <scope>NUCLEOTIDE SEQUENCE [LARGE SCALE GENOMIC DNA]</scope>
    <source>
        <strain evidence="9 10">1340</strain>
    </source>
</reference>
<gene>
    <name evidence="9" type="ORF">GIG_03417</name>
</gene>
<evidence type="ECO:0000256" key="7">
    <source>
        <dbReference type="RuleBase" id="RU363032"/>
    </source>
</evidence>
<feature type="transmembrane region" description="Helical" evidence="7">
    <location>
        <begin position="260"/>
        <end position="285"/>
    </location>
</feature>
<keyword evidence="2 7" id="KW-0813">Transport</keyword>
<comment type="subcellular location">
    <subcellularLocation>
        <location evidence="1 7">Cell membrane</location>
        <topology evidence="1 7">Multi-pass membrane protein</topology>
    </subcellularLocation>
</comment>
<evidence type="ECO:0000256" key="5">
    <source>
        <dbReference type="ARBA" id="ARBA00022989"/>
    </source>
</evidence>
<evidence type="ECO:0000313" key="10">
    <source>
        <dbReference type="Proteomes" id="UP000005055"/>
    </source>
</evidence>
<dbReference type="AlphaFoldDB" id="F9QE55"/>
<dbReference type="InterPro" id="IPR035906">
    <property type="entry name" value="MetI-like_sf"/>
</dbReference>
<evidence type="ECO:0000256" key="3">
    <source>
        <dbReference type="ARBA" id="ARBA00022475"/>
    </source>
</evidence>
<keyword evidence="6 7" id="KW-0472">Membrane</keyword>
<comment type="similarity">
    <text evidence="7">Belongs to the binding-protein-dependent transport system permease family.</text>
</comment>
<dbReference type="Proteomes" id="UP000005055">
    <property type="component" value="Unassembled WGS sequence"/>
</dbReference>
<dbReference type="RefSeq" id="WP_006886776.1">
    <property type="nucleotide sequence ID" value="NZ_AFVJ01000033.1"/>
</dbReference>
<protein>
    <recommendedName>
        <fullName evidence="8">ABC transmembrane type-1 domain-containing protein</fullName>
    </recommendedName>
</protein>
<evidence type="ECO:0000256" key="4">
    <source>
        <dbReference type="ARBA" id="ARBA00022692"/>
    </source>
</evidence>
<feature type="transmembrane region" description="Helical" evidence="7">
    <location>
        <begin position="297"/>
        <end position="321"/>
    </location>
</feature>
<dbReference type="GO" id="GO:0005886">
    <property type="term" value="C:plasma membrane"/>
    <property type="evidence" value="ECO:0007669"/>
    <property type="project" value="UniProtKB-SubCell"/>
</dbReference>
<evidence type="ECO:0000313" key="9">
    <source>
        <dbReference type="EMBL" id="EGS28968.1"/>
    </source>
</evidence>
<proteinExistence type="inferred from homology"/>
<keyword evidence="4 7" id="KW-0812">Transmembrane</keyword>
<comment type="caution">
    <text evidence="9">The sequence shown here is derived from an EMBL/GenBank/DDBJ whole genome shotgun (WGS) entry which is preliminary data.</text>
</comment>
<dbReference type="InterPro" id="IPR000515">
    <property type="entry name" value="MetI-like"/>
</dbReference>
<evidence type="ECO:0000256" key="2">
    <source>
        <dbReference type="ARBA" id="ARBA00022448"/>
    </source>
</evidence>
<dbReference type="STRING" id="1034808.GIG_03417"/>
<dbReference type="PANTHER" id="PTHR30465:SF94">
    <property type="entry name" value="NICKEL IMPORT SYSTEM PERMEASE PROTEIN NIKB"/>
    <property type="match status" value="1"/>
</dbReference>
<dbReference type="EMBL" id="AFVJ01000033">
    <property type="protein sequence ID" value="EGS28968.1"/>
    <property type="molecule type" value="Genomic_DNA"/>
</dbReference>
<organism evidence="9 10">
    <name type="scientific">Mycoplasmopsis anatis 1340</name>
    <dbReference type="NCBI Taxonomy" id="1034808"/>
    <lineage>
        <taxon>Bacteria</taxon>
        <taxon>Bacillati</taxon>
        <taxon>Mycoplasmatota</taxon>
        <taxon>Mycoplasmoidales</taxon>
        <taxon>Metamycoplasmataceae</taxon>
        <taxon>Mycoplasmopsis</taxon>
    </lineage>
</organism>
<feature type="transmembrane region" description="Helical" evidence="7">
    <location>
        <begin position="157"/>
        <end position="183"/>
    </location>
</feature>
<dbReference type="eggNOG" id="COG0601">
    <property type="taxonomic scope" value="Bacteria"/>
</dbReference>
<sequence length="329" mass="39027">MFKISKLNKKHWIYFLLKILYSFIFFMILISTIYVLFDINSVTPLKISEIWNDSSTSEEVLLKINNEYYLEKSVIFRLIKFWERFFNGQLRNFSTLNEKIGVSNQLLTNNFNYWIKINKYSYFVGIISLIISIPLAYTISFIMILKKYSLRDYLLNTIILMFLSVPLIISIPFVNLILSSLGYDFNFNKNNLLTMILPLTNLVLFNCFSLIQILRPVMINISESNSYLFYKQLGFNKLKIFFLLFLPLTIRKFMNALPFYIVSIFLYGIYFETFYSFPGTISYIYGVISNYETDSICYFFTTIILTFIVSFLFMDFLINLVTVKDKYAK</sequence>
<dbReference type="GO" id="GO:0055085">
    <property type="term" value="P:transmembrane transport"/>
    <property type="evidence" value="ECO:0007669"/>
    <property type="project" value="InterPro"/>
</dbReference>
<keyword evidence="10" id="KW-1185">Reference proteome</keyword>
<dbReference type="SUPFAM" id="SSF161098">
    <property type="entry name" value="MetI-like"/>
    <property type="match status" value="1"/>
</dbReference>
<dbReference type="PROSITE" id="PS50928">
    <property type="entry name" value="ABC_TM1"/>
    <property type="match status" value="1"/>
</dbReference>
<evidence type="ECO:0000256" key="6">
    <source>
        <dbReference type="ARBA" id="ARBA00023136"/>
    </source>
</evidence>
<feature type="domain" description="ABC transmembrane type-1" evidence="8">
    <location>
        <begin position="118"/>
        <end position="322"/>
    </location>
</feature>
<feature type="transmembrane region" description="Helical" evidence="7">
    <location>
        <begin position="195"/>
        <end position="214"/>
    </location>
</feature>
<evidence type="ECO:0000256" key="1">
    <source>
        <dbReference type="ARBA" id="ARBA00004651"/>
    </source>
</evidence>
<evidence type="ECO:0000259" key="8">
    <source>
        <dbReference type="PROSITE" id="PS50928"/>
    </source>
</evidence>
<accession>F9QE55</accession>
<dbReference type="CDD" id="cd06261">
    <property type="entry name" value="TM_PBP2"/>
    <property type="match status" value="1"/>
</dbReference>
<feature type="transmembrane region" description="Helical" evidence="7">
    <location>
        <begin position="12"/>
        <end position="37"/>
    </location>
</feature>
<feature type="transmembrane region" description="Helical" evidence="7">
    <location>
        <begin position="235"/>
        <end position="254"/>
    </location>
</feature>
<name>F9QE55_9BACT</name>
<dbReference type="Pfam" id="PF00528">
    <property type="entry name" value="BPD_transp_1"/>
    <property type="match status" value="1"/>
</dbReference>
<keyword evidence="3" id="KW-1003">Cell membrane</keyword>
<dbReference type="PANTHER" id="PTHR30465">
    <property type="entry name" value="INNER MEMBRANE ABC TRANSPORTER"/>
    <property type="match status" value="1"/>
</dbReference>
<feature type="transmembrane region" description="Helical" evidence="7">
    <location>
        <begin position="120"/>
        <end position="145"/>
    </location>
</feature>
<keyword evidence="5 7" id="KW-1133">Transmembrane helix</keyword>